<evidence type="ECO:0000313" key="2">
    <source>
        <dbReference type="Proteomes" id="UP000198802"/>
    </source>
</evidence>
<proteinExistence type="predicted"/>
<sequence length="414" mass="42046">MEVTARARARTRLRTTGFGVLAAFCSLSALDPLAVARADPGASYFGDHFELVALALPAGLSAGNASVVNNDGLIVGLAWADNGSPQGVVWRDRVPVVIPDSLPVTVNDAGQVAGNQFPSDAPSRGFLWANGQLTTLAPTSPGPGRFSTVSALAPDGTAIGVSGSDLAGSEIPGPNTRATVWYDGVATDLGTLGGTWSSADLINDRGQVAGVSATATGDQHAFLSAPGGLRDLGTLGGQYSYPIAINNRGQVVGMSDTPDGHGHAVLWADGQIIDLGVAPGFGDSAAIGLNDRGQVLVENYGTAGTGVDSQAPALPANTPSAYVWTAGQRQYLTGFGGDTISPLEINEDGAVIGSATTPDGVARPYLWSDGVARDIGGPGTLASGVVSSRNRLGQLVGFTTPQSGRQVPLFWQAD</sequence>
<dbReference type="RefSeq" id="WP_091276024.1">
    <property type="nucleotide sequence ID" value="NZ_FAOZ01000007.1"/>
</dbReference>
<dbReference type="NCBIfam" id="TIGR02913">
    <property type="entry name" value="HAF_rpt"/>
    <property type="match status" value="2"/>
</dbReference>
<accession>A0A0S4QLT1</accession>
<dbReference type="AlphaFoldDB" id="A0A0S4QLT1"/>
<evidence type="ECO:0000313" key="1">
    <source>
        <dbReference type="EMBL" id="CUU56185.1"/>
    </source>
</evidence>
<dbReference type="EMBL" id="FAOZ01000007">
    <property type="protein sequence ID" value="CUU56185.1"/>
    <property type="molecule type" value="Genomic_DNA"/>
</dbReference>
<dbReference type="Proteomes" id="UP000198802">
    <property type="component" value="Unassembled WGS sequence"/>
</dbReference>
<dbReference type="InterPro" id="IPR014262">
    <property type="entry name" value="HAF_rpt"/>
</dbReference>
<gene>
    <name evidence="1" type="ORF">Ga0074812_10769</name>
</gene>
<reference evidence="2" key="1">
    <citation type="submission" date="2015-11" db="EMBL/GenBank/DDBJ databases">
        <authorList>
            <person name="Varghese N."/>
        </authorList>
    </citation>
    <scope>NUCLEOTIDE SEQUENCE [LARGE SCALE GENOMIC DNA]</scope>
    <source>
        <strain evidence="2">DSM 45899</strain>
    </source>
</reference>
<organism evidence="1 2">
    <name type="scientific">Parafrankia irregularis</name>
    <dbReference type="NCBI Taxonomy" id="795642"/>
    <lineage>
        <taxon>Bacteria</taxon>
        <taxon>Bacillati</taxon>
        <taxon>Actinomycetota</taxon>
        <taxon>Actinomycetes</taxon>
        <taxon>Frankiales</taxon>
        <taxon>Frankiaceae</taxon>
        <taxon>Parafrankia</taxon>
    </lineage>
</organism>
<keyword evidence="2" id="KW-1185">Reference proteome</keyword>
<name>A0A0S4QLT1_9ACTN</name>
<protein>
    <submittedName>
        <fullName evidence="1">Probable extracellular repeat, HAF family</fullName>
    </submittedName>
</protein>